<dbReference type="EMBL" id="CP134853">
    <property type="protein sequence ID" value="WNL27663.1"/>
    <property type="molecule type" value="Genomic_DNA"/>
</dbReference>
<sequence>MASLNMNGSYKLDSDTINKTITKTSAGNYVLGYTKDKTFYVKYVGRSDSDLKARLLSHISSGRYKEFKYSYATSPKAAFEKECQNFHDFGGIEKLDNDMHPDRPSNSKDWECPICDIFDK</sequence>
<dbReference type="AlphaFoldDB" id="A0AA96ID94"/>
<organism evidence="1">
    <name type="scientific">Arcobacter sp. AZ-2023</name>
    <dbReference type="NCBI Taxonomy" id="3074453"/>
    <lineage>
        <taxon>Bacteria</taxon>
        <taxon>Pseudomonadati</taxon>
        <taxon>Campylobacterota</taxon>
        <taxon>Epsilonproteobacteria</taxon>
        <taxon>Campylobacterales</taxon>
        <taxon>Arcobacteraceae</taxon>
        <taxon>Arcobacter</taxon>
    </lineage>
</organism>
<reference evidence="1" key="1">
    <citation type="submission" date="2023-09" db="EMBL/GenBank/DDBJ databases">
        <title>Arcobacter tbilisiensis sp. nov. isolated from chicken meat in Tbilisi, Georgia.</title>
        <authorList>
            <person name="Matthias R."/>
            <person name="Zautner A.E."/>
        </authorList>
    </citation>
    <scope>NUCLEOTIDE SEQUENCE</scope>
    <source>
        <strain evidence="1">LEO 49</strain>
    </source>
</reference>
<protein>
    <recommendedName>
        <fullName evidence="2">GIY-YIG domain-containing protein</fullName>
    </recommendedName>
</protein>
<proteinExistence type="predicted"/>
<name>A0AA96ID94_9BACT</name>
<evidence type="ECO:0000313" key="1">
    <source>
        <dbReference type="EMBL" id="WNL27663.1"/>
    </source>
</evidence>
<gene>
    <name evidence="1" type="ORF">RMQ65_10295</name>
</gene>
<evidence type="ECO:0008006" key="2">
    <source>
        <dbReference type="Google" id="ProtNLM"/>
    </source>
</evidence>
<accession>A0AA96ID94</accession>